<feature type="domain" description="Resolvase/invertase-type recombinase catalytic" evidence="1">
    <location>
        <begin position="1"/>
        <end position="125"/>
    </location>
</feature>
<evidence type="ECO:0000259" key="1">
    <source>
        <dbReference type="PROSITE" id="PS51736"/>
    </source>
</evidence>
<dbReference type="InterPro" id="IPR006119">
    <property type="entry name" value="Resolv_N"/>
</dbReference>
<keyword evidence="3" id="KW-1185">Reference proteome</keyword>
<gene>
    <name evidence="2" type="ORF">ACFSUE_21665</name>
</gene>
<dbReference type="EMBL" id="JBHUMQ010000065">
    <property type="protein sequence ID" value="MFD2696210.1"/>
    <property type="molecule type" value="Genomic_DNA"/>
</dbReference>
<organism evidence="2 3">
    <name type="scientific">Sporolactobacillus shoreicorticis</name>
    <dbReference type="NCBI Taxonomy" id="1923877"/>
    <lineage>
        <taxon>Bacteria</taxon>
        <taxon>Bacillati</taxon>
        <taxon>Bacillota</taxon>
        <taxon>Bacilli</taxon>
        <taxon>Bacillales</taxon>
        <taxon>Sporolactobacillaceae</taxon>
        <taxon>Sporolactobacillus</taxon>
    </lineage>
</organism>
<dbReference type="Gene3D" id="3.40.50.1390">
    <property type="entry name" value="Resolvase, N-terminal catalytic domain"/>
    <property type="match status" value="1"/>
</dbReference>
<dbReference type="Pfam" id="PF00239">
    <property type="entry name" value="Resolvase"/>
    <property type="match status" value="1"/>
</dbReference>
<dbReference type="PROSITE" id="PS51736">
    <property type="entry name" value="RECOMBINASES_3"/>
    <property type="match status" value="1"/>
</dbReference>
<reference evidence="3" key="1">
    <citation type="journal article" date="2019" name="Int. J. Syst. Evol. Microbiol.">
        <title>The Global Catalogue of Microorganisms (GCM) 10K type strain sequencing project: providing services to taxonomists for standard genome sequencing and annotation.</title>
        <authorList>
            <consortium name="The Broad Institute Genomics Platform"/>
            <consortium name="The Broad Institute Genome Sequencing Center for Infectious Disease"/>
            <person name="Wu L."/>
            <person name="Ma J."/>
        </authorList>
    </citation>
    <scope>NUCLEOTIDE SEQUENCE [LARGE SCALE GENOMIC DNA]</scope>
    <source>
        <strain evidence="3">TISTR 2466</strain>
    </source>
</reference>
<comment type="caution">
    <text evidence="2">The sequence shown here is derived from an EMBL/GenBank/DDBJ whole genome shotgun (WGS) entry which is preliminary data.</text>
</comment>
<name>A0ABW5S9Z5_9BACL</name>
<dbReference type="CDD" id="cd03768">
    <property type="entry name" value="SR_ResInv"/>
    <property type="match status" value="1"/>
</dbReference>
<dbReference type="InterPro" id="IPR036162">
    <property type="entry name" value="Resolvase-like_N_sf"/>
</dbReference>
<dbReference type="SUPFAM" id="SSF53041">
    <property type="entry name" value="Resolvase-like"/>
    <property type="match status" value="1"/>
</dbReference>
<protein>
    <submittedName>
        <fullName evidence="2">Recombinase family protein</fullName>
    </submittedName>
</protein>
<sequence>MIYGYVRVFLQSQSLEKQYQMLHSAGCTEIFLDRTSELKQDLSNFKILLSRLKSGDSLVVPKLDSFARSYSKAMTIVSNLFHMQVTVNILNMGIMDSTPDGEHIFKIFCAFTRAERVRNYTNAGR</sequence>
<accession>A0ABW5S9Z5</accession>
<evidence type="ECO:0000313" key="3">
    <source>
        <dbReference type="Proteomes" id="UP001597399"/>
    </source>
</evidence>
<evidence type="ECO:0000313" key="2">
    <source>
        <dbReference type="EMBL" id="MFD2696210.1"/>
    </source>
</evidence>
<proteinExistence type="predicted"/>
<dbReference type="Proteomes" id="UP001597399">
    <property type="component" value="Unassembled WGS sequence"/>
</dbReference>
<dbReference type="SMART" id="SM00857">
    <property type="entry name" value="Resolvase"/>
    <property type="match status" value="1"/>
</dbReference>
<dbReference type="RefSeq" id="WP_253063869.1">
    <property type="nucleotide sequence ID" value="NZ_JAMXWM010000025.1"/>
</dbReference>